<sequence length="165" mass="18010">MSLSPTSPHAADPPCRHRRRKPPFSRRASRQRSVHFSTRTRHRSLPHTPPIPPQRKCSSRKQSPQSTSPPPNLTPNHPSTSKPSLSASHSLPPSRTLIPPEPPTASRFSSSQIPPPSPPPSIAPLAFRSRSEKHSHQVSNQTAPPIFSSQCRTSTSIRSVSPSSA</sequence>
<evidence type="ECO:0000313" key="2">
    <source>
        <dbReference type="EMBL" id="WVZ13200.1"/>
    </source>
</evidence>
<proteinExistence type="predicted"/>
<reference evidence="2 3" key="1">
    <citation type="journal article" date="2023" name="Life. Sci Alliance">
        <title>Evolutionary insights into 3D genome organization and epigenetic landscape of Vigna mungo.</title>
        <authorList>
            <person name="Junaid A."/>
            <person name="Singh B."/>
            <person name="Bhatia S."/>
        </authorList>
    </citation>
    <scope>NUCLEOTIDE SEQUENCE [LARGE SCALE GENOMIC DNA]</scope>
    <source>
        <strain evidence="2">Urdbean</strain>
    </source>
</reference>
<feature type="region of interest" description="Disordered" evidence="1">
    <location>
        <begin position="1"/>
        <end position="165"/>
    </location>
</feature>
<organism evidence="2 3">
    <name type="scientific">Vigna mungo</name>
    <name type="common">Black gram</name>
    <name type="synonym">Phaseolus mungo</name>
    <dbReference type="NCBI Taxonomy" id="3915"/>
    <lineage>
        <taxon>Eukaryota</taxon>
        <taxon>Viridiplantae</taxon>
        <taxon>Streptophyta</taxon>
        <taxon>Embryophyta</taxon>
        <taxon>Tracheophyta</taxon>
        <taxon>Spermatophyta</taxon>
        <taxon>Magnoliopsida</taxon>
        <taxon>eudicotyledons</taxon>
        <taxon>Gunneridae</taxon>
        <taxon>Pentapetalae</taxon>
        <taxon>rosids</taxon>
        <taxon>fabids</taxon>
        <taxon>Fabales</taxon>
        <taxon>Fabaceae</taxon>
        <taxon>Papilionoideae</taxon>
        <taxon>50 kb inversion clade</taxon>
        <taxon>NPAAA clade</taxon>
        <taxon>indigoferoid/millettioid clade</taxon>
        <taxon>Phaseoleae</taxon>
        <taxon>Vigna</taxon>
    </lineage>
</organism>
<gene>
    <name evidence="2" type="ORF">V8G54_017730</name>
</gene>
<dbReference type="Proteomes" id="UP001374535">
    <property type="component" value="Chromosome 5"/>
</dbReference>
<protein>
    <submittedName>
        <fullName evidence="2">Uncharacterized protein</fullName>
    </submittedName>
</protein>
<accession>A0AAQ3NMH5</accession>
<keyword evidence="3" id="KW-1185">Reference proteome</keyword>
<feature type="compositionally biased region" description="Basic residues" evidence="1">
    <location>
        <begin position="16"/>
        <end position="45"/>
    </location>
</feature>
<feature type="compositionally biased region" description="Low complexity" evidence="1">
    <location>
        <begin position="152"/>
        <end position="165"/>
    </location>
</feature>
<evidence type="ECO:0000256" key="1">
    <source>
        <dbReference type="SAM" id="MobiDB-lite"/>
    </source>
</evidence>
<evidence type="ECO:0000313" key="3">
    <source>
        <dbReference type="Proteomes" id="UP001374535"/>
    </source>
</evidence>
<feature type="compositionally biased region" description="Low complexity" evidence="1">
    <location>
        <begin position="77"/>
        <end position="94"/>
    </location>
</feature>
<dbReference type="EMBL" id="CP144696">
    <property type="protein sequence ID" value="WVZ13200.1"/>
    <property type="molecule type" value="Genomic_DNA"/>
</dbReference>
<feature type="compositionally biased region" description="Polar residues" evidence="1">
    <location>
        <begin position="137"/>
        <end position="151"/>
    </location>
</feature>
<feature type="compositionally biased region" description="Pro residues" evidence="1">
    <location>
        <begin position="113"/>
        <end position="122"/>
    </location>
</feature>
<name>A0AAQ3NMH5_VIGMU</name>
<dbReference type="AlphaFoldDB" id="A0AAQ3NMH5"/>